<keyword evidence="5" id="KW-1185">Reference proteome</keyword>
<protein>
    <submittedName>
        <fullName evidence="4">Zf-HC2 domain-containing protein</fullName>
    </submittedName>
</protein>
<dbReference type="EMBL" id="JBHSUA010000003">
    <property type="protein sequence ID" value="MFC6395510.1"/>
    <property type="molecule type" value="Genomic_DNA"/>
</dbReference>
<evidence type="ECO:0000313" key="5">
    <source>
        <dbReference type="Proteomes" id="UP001596266"/>
    </source>
</evidence>
<evidence type="ECO:0000256" key="2">
    <source>
        <dbReference type="ARBA" id="ARBA00023163"/>
    </source>
</evidence>
<keyword evidence="2" id="KW-0804">Transcription</keyword>
<sequence length="97" mass="10430">MVACNPHWQDALSSALDGELAPTERAELDAHLAACAACADWFEQASRVQRAAFQLPQPDNSRRLIAVIEAKICACHDGGSCECTECACEDCTCHHVA</sequence>
<dbReference type="Proteomes" id="UP001596266">
    <property type="component" value="Unassembled WGS sequence"/>
</dbReference>
<reference evidence="5" key="1">
    <citation type="journal article" date="2019" name="Int. J. Syst. Evol. Microbiol.">
        <title>The Global Catalogue of Microorganisms (GCM) 10K type strain sequencing project: providing services to taxonomists for standard genome sequencing and annotation.</title>
        <authorList>
            <consortium name="The Broad Institute Genomics Platform"/>
            <consortium name="The Broad Institute Genome Sequencing Center for Infectious Disease"/>
            <person name="Wu L."/>
            <person name="Ma J."/>
        </authorList>
    </citation>
    <scope>NUCLEOTIDE SEQUENCE [LARGE SCALE GENOMIC DNA]</scope>
    <source>
        <strain evidence="5">CGMCC 1.15277</strain>
    </source>
</reference>
<accession>A0ABW1WWP8</accession>
<organism evidence="4 5">
    <name type="scientific">Luteococcus sanguinis</name>
    <dbReference type="NCBI Taxonomy" id="174038"/>
    <lineage>
        <taxon>Bacteria</taxon>
        <taxon>Bacillati</taxon>
        <taxon>Actinomycetota</taxon>
        <taxon>Actinomycetes</taxon>
        <taxon>Propionibacteriales</taxon>
        <taxon>Propionibacteriaceae</taxon>
        <taxon>Luteococcus</taxon>
    </lineage>
</organism>
<evidence type="ECO:0000313" key="4">
    <source>
        <dbReference type="EMBL" id="MFC6395510.1"/>
    </source>
</evidence>
<dbReference type="InterPro" id="IPR027383">
    <property type="entry name" value="Znf_put"/>
</dbReference>
<gene>
    <name evidence="4" type="ORF">ACFP57_00665</name>
</gene>
<keyword evidence="1" id="KW-0805">Transcription regulation</keyword>
<feature type="domain" description="Putative zinc-finger" evidence="3">
    <location>
        <begin position="8"/>
        <end position="39"/>
    </location>
</feature>
<dbReference type="InterPro" id="IPR041916">
    <property type="entry name" value="Anti_sigma_zinc_sf"/>
</dbReference>
<dbReference type="Pfam" id="PF13490">
    <property type="entry name" value="zf-HC2"/>
    <property type="match status" value="1"/>
</dbReference>
<dbReference type="Gene3D" id="1.10.10.1320">
    <property type="entry name" value="Anti-sigma factor, zinc-finger domain"/>
    <property type="match status" value="1"/>
</dbReference>
<dbReference type="RefSeq" id="WP_343885472.1">
    <property type="nucleotide sequence ID" value="NZ_BAAAKI010000006.1"/>
</dbReference>
<evidence type="ECO:0000256" key="1">
    <source>
        <dbReference type="ARBA" id="ARBA00023015"/>
    </source>
</evidence>
<evidence type="ECO:0000259" key="3">
    <source>
        <dbReference type="Pfam" id="PF13490"/>
    </source>
</evidence>
<comment type="caution">
    <text evidence="4">The sequence shown here is derived from an EMBL/GenBank/DDBJ whole genome shotgun (WGS) entry which is preliminary data.</text>
</comment>
<name>A0ABW1WWP8_9ACTN</name>
<proteinExistence type="predicted"/>